<organism evidence="1 2">
    <name type="scientific">Streptacidiphilus pinicola</name>
    <dbReference type="NCBI Taxonomy" id="2219663"/>
    <lineage>
        <taxon>Bacteria</taxon>
        <taxon>Bacillati</taxon>
        <taxon>Actinomycetota</taxon>
        <taxon>Actinomycetes</taxon>
        <taxon>Kitasatosporales</taxon>
        <taxon>Streptomycetaceae</taxon>
        <taxon>Streptacidiphilus</taxon>
    </lineage>
</organism>
<accession>A0A2X0J249</accession>
<reference evidence="1 2" key="1">
    <citation type="submission" date="2018-06" db="EMBL/GenBank/DDBJ databases">
        <title>Streptacidiphilus pinicola sp. nov., isolated from pine grove soil.</title>
        <authorList>
            <person name="Roh S.G."/>
            <person name="Park S."/>
            <person name="Kim M.-K."/>
            <person name="Yun B.-R."/>
            <person name="Park J."/>
            <person name="Kim M.J."/>
            <person name="Kim Y.S."/>
            <person name="Kim S.B."/>
        </authorList>
    </citation>
    <scope>NUCLEOTIDE SEQUENCE [LARGE SCALE GENOMIC DNA]</scope>
    <source>
        <strain evidence="1 2">MMS16-CNU450</strain>
    </source>
</reference>
<proteinExistence type="predicted"/>
<dbReference type="EMBL" id="QKYN01000067">
    <property type="protein sequence ID" value="RAG84276.1"/>
    <property type="molecule type" value="Genomic_DNA"/>
</dbReference>
<evidence type="ECO:0000313" key="1">
    <source>
        <dbReference type="EMBL" id="RAG84276.1"/>
    </source>
</evidence>
<dbReference type="AlphaFoldDB" id="A0A2X0J249"/>
<comment type="caution">
    <text evidence="1">The sequence shown here is derived from an EMBL/GenBank/DDBJ whole genome shotgun (WGS) entry which is preliminary data.</text>
</comment>
<protein>
    <submittedName>
        <fullName evidence="1">Uncharacterized protein</fullName>
    </submittedName>
</protein>
<evidence type="ECO:0000313" key="2">
    <source>
        <dbReference type="Proteomes" id="UP000248889"/>
    </source>
</evidence>
<name>A0A2X0J249_9ACTN</name>
<gene>
    <name evidence="1" type="ORF">DN069_17435</name>
</gene>
<keyword evidence="2" id="KW-1185">Reference proteome</keyword>
<dbReference type="Proteomes" id="UP000248889">
    <property type="component" value="Unassembled WGS sequence"/>
</dbReference>
<sequence>MPSADHWPPITLQRTGGFAGLKDTVFLDPRGAWTVTDRAGAQTTGELTAVQVAAVMTLAADPQLASEAGRTPAPSRCTDAYHYILTVGTARISYADCPADPDQPVASMALVRQLLYFAGLAPA</sequence>
<dbReference type="RefSeq" id="WP_111501941.1">
    <property type="nucleotide sequence ID" value="NZ_QKYN01000067.1"/>
</dbReference>
<dbReference type="OrthoDB" id="3406060at2"/>